<sequence length="1284" mass="149085">MDKLNIGTLSNVSISEIKELYKDSNDLESIKDCIRNYIFDVLKKGDEKKENEVGITKDEFYLMEGYIKGLKDYSQILEKYFGKNFSFSFVEKIIFGQNIEEFEKMCNNQNIKNVLINSKEKNLESVVGLCSGFNDFNKLCNNEYIVDILISSKEKNLESVVGLCSGFNDFNKLCNYTYTRNLLMNGNERYIESILGLSSLEDFDKLCKDKNKHEYLRNLLINLNEKYIEDIILLSSSFQEFSKFCDNTYVRNILINGNKNNIKSILGLCNSLDEFKKICNNENSINVLMRGKENNINSIIGLLKTYDDFLDICDQKTTYLLITGDETNINSIISLCSSYEDFKKLSNNINIYTSKFLQNSNKENVKSIVGLCNNYQDFELLYNNNFIQELLMNGKENNIKSIIGLCKDSQDFLNICNIHTIIILEKGNEKNIEAIIGLCNSSQDFYKLCNTESTKNILIKRNEDDIKSIVGLCNSSQDFYELCENEKINYILKYGNKNNIKSFLKLSSLEDFENLSANEYTKSILIDGNQENVNSIVGLCNSSQDFDILFNNIYIRDILIYGNKNNIKSFLKLSSLEDFENLSANEYTKSILIDGNQENVNSIVGLCNSSQDFDILFNNEYVKDILIDGNEKNINSIVGLCNSLEDFEKLFDNEYTRNILINGNKNNINSIIGLCNSSQDFKSLSNNEYVRNMLVNGNKNNIRFIIGLCNSLQDFDKLLSNKYVRNILIYGNESKIKLLILLSNTIDEFIQKCNNSDIQEYLKSIYIIDSTPDSSLQKNIFDDIIGYCVKYENQLLIDSIKKLSLIKELDLELEQKELPKTISYFIDKKTGKLDFDSLKKEFEEILKENNTQNCEKKLKYFDYFIENENIEGLEELFMQNVLKKFDNMYYKKIISELKKFAFVNLKEKIDKISKIDKNKFDNPDFINAFKMLYNKEYSFNSHLYNGEREYIIEILIGYLNGEFDEQEKLSPDNLLQYDLEKNKERLDKSLSQEQQKIWLSSNTKIFKNKEIENIGLSIDNPFELAIKSIEKINNLGVLDKNLNKIKFKTIFVSSVYTDKESYFNITINNLLDYFSQNILKYKDSIISLDKEIWDELELQIKNLRELNDNYTRKIDCLFRGDSFTGDSKSFLNKIKIEREKNPLKSLGVGKSIDIDKFHTRGSLGEYWWSSISNTIDVNKGVFNIADENGKIIARFIIAIGDNKKLSRYKLDYNYYYSGNLETPLEYYVDNYLRELANDIGLDIDINPDNSLSPEGYTIYNKKLRLNPSCQDNVKKINSKKWRLS</sequence>
<evidence type="ECO:0000313" key="1">
    <source>
        <dbReference type="EMBL" id="MBS8121949.1"/>
    </source>
</evidence>
<gene>
    <name evidence="1" type="ORF">VAMP_46n134</name>
</gene>
<dbReference type="EMBL" id="JAEDAM010000025">
    <property type="protein sequence ID" value="MBS8121949.1"/>
    <property type="molecule type" value="Genomic_DNA"/>
</dbReference>
<organism evidence="1 2">
    <name type="scientific">Candidatus Vampirococcus lugosii</name>
    <dbReference type="NCBI Taxonomy" id="2789015"/>
    <lineage>
        <taxon>Bacteria</taxon>
        <taxon>Candidatus Absconditibacteriota</taxon>
        <taxon>Vampirococcus</taxon>
    </lineage>
</organism>
<name>A0ABS5QLI9_9BACT</name>
<dbReference type="Proteomes" id="UP000680365">
    <property type="component" value="Unassembled WGS sequence"/>
</dbReference>
<reference evidence="1 2" key="1">
    <citation type="journal article" date="2021" name="Nat. Commun.">
        <title>Reductive evolution and unique predatory mode in the CPR bacterium Vampirococcus lugosii.</title>
        <authorList>
            <person name="Moreira D."/>
            <person name="Zivanovic Y."/>
            <person name="Lopez-Archilla A.I."/>
            <person name="Iniesto M."/>
            <person name="Lopez-Garcia P."/>
        </authorList>
    </citation>
    <scope>NUCLEOTIDE SEQUENCE [LARGE SCALE GENOMIC DNA]</scope>
    <source>
        <strain evidence="1">Chiprana</strain>
    </source>
</reference>
<evidence type="ECO:0000313" key="2">
    <source>
        <dbReference type="Proteomes" id="UP000680365"/>
    </source>
</evidence>
<comment type="caution">
    <text evidence="1">The sequence shown here is derived from an EMBL/GenBank/DDBJ whole genome shotgun (WGS) entry which is preliminary data.</text>
</comment>
<proteinExistence type="predicted"/>
<keyword evidence="2" id="KW-1185">Reference proteome</keyword>
<accession>A0ABS5QLI9</accession>
<protein>
    <submittedName>
        <fullName evidence="1">Uncharacterized protein</fullName>
    </submittedName>
</protein>
<dbReference type="RefSeq" id="WP_213348962.1">
    <property type="nucleotide sequence ID" value="NZ_JAEDAM010000025.1"/>
</dbReference>